<dbReference type="Proteomes" id="UP000321197">
    <property type="component" value="Unassembled WGS sequence"/>
</dbReference>
<organism evidence="2 3">
    <name type="scientific">Meiothermus hypogaeus NBRC 106114</name>
    <dbReference type="NCBI Taxonomy" id="1227553"/>
    <lineage>
        <taxon>Bacteria</taxon>
        <taxon>Thermotogati</taxon>
        <taxon>Deinococcota</taxon>
        <taxon>Deinococci</taxon>
        <taxon>Thermales</taxon>
        <taxon>Thermaceae</taxon>
        <taxon>Meiothermus</taxon>
    </lineage>
</organism>
<keyword evidence="1" id="KW-0732">Signal</keyword>
<feature type="signal peptide" evidence="1">
    <location>
        <begin position="1"/>
        <end position="20"/>
    </location>
</feature>
<evidence type="ECO:0000313" key="2">
    <source>
        <dbReference type="EMBL" id="GEM85076.1"/>
    </source>
</evidence>
<dbReference type="RefSeq" id="WP_119342283.1">
    <property type="nucleotide sequence ID" value="NZ_BJXL01000169.1"/>
</dbReference>
<evidence type="ECO:0000256" key="1">
    <source>
        <dbReference type="SAM" id="SignalP"/>
    </source>
</evidence>
<accession>A0A511R7Z4</accession>
<gene>
    <name evidence="2" type="ORF">MHY01S_32420</name>
</gene>
<dbReference type="OrthoDB" id="27394at2"/>
<comment type="caution">
    <text evidence="2">The sequence shown here is derived from an EMBL/GenBank/DDBJ whole genome shotgun (WGS) entry which is preliminary data.</text>
</comment>
<dbReference type="EMBL" id="BJXL01000169">
    <property type="protein sequence ID" value="GEM85076.1"/>
    <property type="molecule type" value="Genomic_DNA"/>
</dbReference>
<evidence type="ECO:0000313" key="3">
    <source>
        <dbReference type="Proteomes" id="UP000321197"/>
    </source>
</evidence>
<dbReference type="AlphaFoldDB" id="A0A511R7Z4"/>
<proteinExistence type="predicted"/>
<evidence type="ECO:0008006" key="4">
    <source>
        <dbReference type="Google" id="ProtNLM"/>
    </source>
</evidence>
<sequence>MKKTWLAVMASLGIGSVALADGFSITGNLQFLPDFGVVGGQFITPYRSYRGTAVNYTFNLTDNIVAGASLRPGFFAGQFVLASRAGLVGVAKLNESNAGYVEGAIRFGSNQIILPGPFSFDFDAGGEIFITQRIADAAVLYGGAGLDASLVVVPTITLNAAANAYAGLKLELTRDLSAYLEGGLRYPFGLSLGYDITASLYYTIVRGVRLGIYGGYANSSGAAGAWKLGIAGEWTEKPETLGTPGNYLP</sequence>
<reference evidence="2 3" key="1">
    <citation type="submission" date="2019-07" db="EMBL/GenBank/DDBJ databases">
        <title>Whole genome shotgun sequence of Meiothermus hypogaeus NBRC 106114.</title>
        <authorList>
            <person name="Hosoyama A."/>
            <person name="Uohara A."/>
            <person name="Ohji S."/>
            <person name="Ichikawa N."/>
        </authorList>
    </citation>
    <scope>NUCLEOTIDE SEQUENCE [LARGE SCALE GENOMIC DNA]</scope>
    <source>
        <strain evidence="2 3">NBRC 106114</strain>
    </source>
</reference>
<feature type="chain" id="PRO_5022075550" description="Outer membrane protein beta-barrel domain-containing protein" evidence="1">
    <location>
        <begin position="21"/>
        <end position="249"/>
    </location>
</feature>
<protein>
    <recommendedName>
        <fullName evidence="4">Outer membrane protein beta-barrel domain-containing protein</fullName>
    </recommendedName>
</protein>
<name>A0A511R7Z4_9DEIN</name>